<name>A0AAW2LP68_SESRA</name>
<dbReference type="EMBL" id="JACGWJ010000024">
    <property type="protein sequence ID" value="KAL0320138.1"/>
    <property type="molecule type" value="Genomic_DNA"/>
</dbReference>
<organism evidence="1">
    <name type="scientific">Sesamum radiatum</name>
    <name type="common">Black benniseed</name>
    <dbReference type="NCBI Taxonomy" id="300843"/>
    <lineage>
        <taxon>Eukaryota</taxon>
        <taxon>Viridiplantae</taxon>
        <taxon>Streptophyta</taxon>
        <taxon>Embryophyta</taxon>
        <taxon>Tracheophyta</taxon>
        <taxon>Spermatophyta</taxon>
        <taxon>Magnoliopsida</taxon>
        <taxon>eudicotyledons</taxon>
        <taxon>Gunneridae</taxon>
        <taxon>Pentapetalae</taxon>
        <taxon>asterids</taxon>
        <taxon>lamiids</taxon>
        <taxon>Lamiales</taxon>
        <taxon>Pedaliaceae</taxon>
        <taxon>Sesamum</taxon>
    </lineage>
</organism>
<sequence>MGSVVPSYSAMAGVWQFIGSSSAITISMKGTPYHSSSRALYPVLLILQALLKVLEAGEPLWTDLLKLVGGLPAFCLLAVWRQGCPLPPLPLGHLCQKG</sequence>
<protein>
    <submittedName>
        <fullName evidence="1">Uncharacterized protein</fullName>
    </submittedName>
</protein>
<reference evidence="1" key="2">
    <citation type="journal article" date="2024" name="Plant">
        <title>Genomic evolution and insights into agronomic trait innovations of Sesamum species.</title>
        <authorList>
            <person name="Miao H."/>
            <person name="Wang L."/>
            <person name="Qu L."/>
            <person name="Liu H."/>
            <person name="Sun Y."/>
            <person name="Le M."/>
            <person name="Wang Q."/>
            <person name="Wei S."/>
            <person name="Zheng Y."/>
            <person name="Lin W."/>
            <person name="Duan Y."/>
            <person name="Cao H."/>
            <person name="Xiong S."/>
            <person name="Wang X."/>
            <person name="Wei L."/>
            <person name="Li C."/>
            <person name="Ma Q."/>
            <person name="Ju M."/>
            <person name="Zhao R."/>
            <person name="Li G."/>
            <person name="Mu C."/>
            <person name="Tian Q."/>
            <person name="Mei H."/>
            <person name="Zhang T."/>
            <person name="Gao T."/>
            <person name="Zhang H."/>
        </authorList>
    </citation>
    <scope>NUCLEOTIDE SEQUENCE</scope>
    <source>
        <strain evidence="1">G02</strain>
    </source>
</reference>
<gene>
    <name evidence="1" type="ORF">Sradi_5275300</name>
</gene>
<accession>A0AAW2LP68</accession>
<dbReference type="AlphaFoldDB" id="A0AAW2LP68"/>
<evidence type="ECO:0000313" key="1">
    <source>
        <dbReference type="EMBL" id="KAL0320138.1"/>
    </source>
</evidence>
<reference evidence="1" key="1">
    <citation type="submission" date="2020-06" db="EMBL/GenBank/DDBJ databases">
        <authorList>
            <person name="Li T."/>
            <person name="Hu X."/>
            <person name="Zhang T."/>
            <person name="Song X."/>
            <person name="Zhang H."/>
            <person name="Dai N."/>
            <person name="Sheng W."/>
            <person name="Hou X."/>
            <person name="Wei L."/>
        </authorList>
    </citation>
    <scope>NUCLEOTIDE SEQUENCE</scope>
    <source>
        <strain evidence="1">G02</strain>
        <tissue evidence="1">Leaf</tissue>
    </source>
</reference>
<proteinExistence type="predicted"/>
<comment type="caution">
    <text evidence="1">The sequence shown here is derived from an EMBL/GenBank/DDBJ whole genome shotgun (WGS) entry which is preliminary data.</text>
</comment>